<dbReference type="GO" id="GO:0009083">
    <property type="term" value="P:branched-chain amino acid catabolic process"/>
    <property type="evidence" value="ECO:0007669"/>
    <property type="project" value="TreeGrafter"/>
</dbReference>
<evidence type="ECO:0000259" key="6">
    <source>
        <dbReference type="Pfam" id="PF00676"/>
    </source>
</evidence>
<evidence type="ECO:0000313" key="8">
    <source>
        <dbReference type="Proteomes" id="UP000011863"/>
    </source>
</evidence>
<feature type="domain" description="Dehydrogenase E1 component" evidence="6">
    <location>
        <begin position="84"/>
        <end position="377"/>
    </location>
</feature>
<keyword evidence="8" id="KW-1185">Reference proteome</keyword>
<dbReference type="Pfam" id="PF00676">
    <property type="entry name" value="E1_dh"/>
    <property type="match status" value="1"/>
</dbReference>
<protein>
    <recommendedName>
        <fullName evidence="4">2-oxoisovalerate dehydrogenase subunit alpha</fullName>
        <ecNumber evidence="4">1.2.4.4</ecNumber>
    </recommendedName>
    <alternativeName>
        <fullName evidence="4">Branched-chain alpha-keto acid dehydrogenase E1 component alpha chain</fullName>
    </alternativeName>
</protein>
<proteinExistence type="inferred from homology"/>
<dbReference type="Gene3D" id="3.40.50.970">
    <property type="match status" value="1"/>
</dbReference>
<comment type="function">
    <text evidence="4">The branched-chain alpha-keto dehydrogenase complex catalyzes the overall conversion of alpha-keto acids to acyl-CoA and CO(2). It contains multiple copies of three enzymatic components: branched-chain alpha-keto acid decarboxylase (E1), lipoamide acyltransferase (E2) and lipoamide dehydrogenase (E3).</text>
</comment>
<dbReference type="CDD" id="cd02000">
    <property type="entry name" value="TPP_E1_PDC_ADC_BCADC"/>
    <property type="match status" value="1"/>
</dbReference>
<evidence type="ECO:0000256" key="4">
    <source>
        <dbReference type="RuleBase" id="RU365014"/>
    </source>
</evidence>
<comment type="catalytic activity">
    <reaction evidence="4">
        <text>N(6)-[(R)-lipoyl]-L-lysyl-[protein] + 3-methyl-2-oxobutanoate + H(+) = N(6)-[(R)-S(8)-2-methylpropanoyldihydrolipoyl]-L-lysyl-[protein] + CO2</text>
        <dbReference type="Rhea" id="RHEA:13457"/>
        <dbReference type="Rhea" id="RHEA-COMP:10474"/>
        <dbReference type="Rhea" id="RHEA-COMP:10497"/>
        <dbReference type="ChEBI" id="CHEBI:11851"/>
        <dbReference type="ChEBI" id="CHEBI:15378"/>
        <dbReference type="ChEBI" id="CHEBI:16526"/>
        <dbReference type="ChEBI" id="CHEBI:83099"/>
        <dbReference type="ChEBI" id="CHEBI:83142"/>
        <dbReference type="EC" id="1.2.4.4"/>
    </reaction>
</comment>
<dbReference type="SUPFAM" id="SSF52518">
    <property type="entry name" value="Thiamin diphosphate-binding fold (THDP-binding)"/>
    <property type="match status" value="1"/>
</dbReference>
<dbReference type="AlphaFoldDB" id="A0A6C7E1U1"/>
<dbReference type="EMBL" id="AP012057">
    <property type="protein sequence ID" value="BAN02104.1"/>
    <property type="molecule type" value="Genomic_DNA"/>
</dbReference>
<dbReference type="OrthoDB" id="9766715at2"/>
<keyword evidence="3 4" id="KW-0786">Thiamine pyrophosphate</keyword>
<organism evidence="7 8">
    <name type="scientific">Ilumatobacter coccineus (strain NBRC 103263 / KCTC 29153 / YM16-304)</name>
    <dbReference type="NCBI Taxonomy" id="1313172"/>
    <lineage>
        <taxon>Bacteria</taxon>
        <taxon>Bacillati</taxon>
        <taxon>Actinomycetota</taxon>
        <taxon>Acidimicrobiia</taxon>
        <taxon>Acidimicrobiales</taxon>
        <taxon>Ilumatobacteraceae</taxon>
        <taxon>Ilumatobacter</taxon>
    </lineage>
</organism>
<dbReference type="InterPro" id="IPR001017">
    <property type="entry name" value="DH_E1"/>
</dbReference>
<dbReference type="PANTHER" id="PTHR43380">
    <property type="entry name" value="2-OXOISOVALERATE DEHYDROGENASE SUBUNIT ALPHA, MITOCHONDRIAL"/>
    <property type="match status" value="1"/>
</dbReference>
<dbReference type="PANTHER" id="PTHR43380:SF1">
    <property type="entry name" value="2-OXOISOVALERATE DEHYDROGENASE SUBUNIT ALPHA, MITOCHONDRIAL"/>
    <property type="match status" value="1"/>
</dbReference>
<dbReference type="EC" id="1.2.4.4" evidence="4"/>
<dbReference type="InterPro" id="IPR029061">
    <property type="entry name" value="THDP-binding"/>
</dbReference>
<evidence type="ECO:0000256" key="3">
    <source>
        <dbReference type="ARBA" id="ARBA00023052"/>
    </source>
</evidence>
<evidence type="ECO:0000313" key="7">
    <source>
        <dbReference type="EMBL" id="BAN02104.1"/>
    </source>
</evidence>
<dbReference type="InterPro" id="IPR050771">
    <property type="entry name" value="Alpha-ketoacid_DH_E1_comp"/>
</dbReference>
<feature type="region of interest" description="Disordered" evidence="5">
    <location>
        <begin position="1"/>
        <end position="25"/>
    </location>
</feature>
<comment type="similarity">
    <text evidence="4">Belongs to the BCKDHA family.</text>
</comment>
<dbReference type="GO" id="GO:0000287">
    <property type="term" value="F:magnesium ion binding"/>
    <property type="evidence" value="ECO:0007669"/>
    <property type="project" value="UniProtKB-ARBA"/>
</dbReference>
<name>A0A6C7E1U1_ILUCY</name>
<evidence type="ECO:0000256" key="5">
    <source>
        <dbReference type="SAM" id="MobiDB-lite"/>
    </source>
</evidence>
<sequence>MQSDDDGTKLSLRIPAPARGEHPPDRVRYISRAGEMHKPALDEKVERIALMRKQLVRVIDDDGQAVGDWVPDLTVDEKVRGLRDMMLTRAFDARLLRAHRQGKTSFYMQSLGEEAIACAQQRALRPGDMHFPTYRQQGLLISSGYPLVDMMNQVLSNEFDPLHGRQLPVMYSAKSHGFFSISGNLATQYIQAVGWAMASALSGGTELASAWIGEGATAESDFHAALVFASTYQAPVILNIVNNHWAISTPEDFARGASATFADRGYGFSIPALRVDGNDYLAVYAASQWAAERARTNLGPTLIEWITLRVGAHSTSDDPSVYRPPDETERFPLGDPVERLRRHLESIGEWNDERHESLQAEVDTQIADAFAEADAHGSVKTGDVGSARTLFDDVYAEVPRHLREQRERMEEST</sequence>
<dbReference type="KEGG" id="aym:YM304_17900"/>
<reference evidence="7 8" key="1">
    <citation type="journal article" date="2013" name="Int. J. Syst. Evol. Microbiol.">
        <title>Ilumatobacter nonamiense sp. nov. and Ilumatobacter coccineum sp. nov., isolated from seashore sand.</title>
        <authorList>
            <person name="Matsumoto A."/>
            <person name="Kasai H."/>
            <person name="Matsuo Y."/>
            <person name="Shizuri Y."/>
            <person name="Ichikawa N."/>
            <person name="Fujita N."/>
            <person name="Omura S."/>
            <person name="Takahashi Y."/>
        </authorList>
    </citation>
    <scope>NUCLEOTIDE SEQUENCE [LARGE SCALE GENOMIC DNA]</scope>
    <source>
        <strain evidence="8">NBRC 103263 / KCTC 29153 / YM16-304</strain>
    </source>
</reference>
<comment type="cofactor">
    <cofactor evidence="1 4">
        <name>thiamine diphosphate</name>
        <dbReference type="ChEBI" id="CHEBI:58937"/>
    </cofactor>
</comment>
<evidence type="ECO:0000256" key="2">
    <source>
        <dbReference type="ARBA" id="ARBA00023002"/>
    </source>
</evidence>
<dbReference type="GO" id="GO:0003863">
    <property type="term" value="F:branched-chain 2-oxo acid dehydrogenase activity"/>
    <property type="evidence" value="ECO:0007669"/>
    <property type="project" value="UniProtKB-EC"/>
</dbReference>
<evidence type="ECO:0000256" key="1">
    <source>
        <dbReference type="ARBA" id="ARBA00001964"/>
    </source>
</evidence>
<gene>
    <name evidence="7" type="primary">bkdA1</name>
    <name evidence="7" type="ORF">YM304_17900</name>
</gene>
<keyword evidence="2 4" id="KW-0560">Oxidoreductase</keyword>
<dbReference type="Proteomes" id="UP000011863">
    <property type="component" value="Chromosome"/>
</dbReference>
<dbReference type="RefSeq" id="WP_015441351.1">
    <property type="nucleotide sequence ID" value="NC_020520.1"/>
</dbReference>
<accession>A0A6C7E1U1</accession>